<evidence type="ECO:0000313" key="1">
    <source>
        <dbReference type="EMBL" id="GFU16519.1"/>
    </source>
</evidence>
<proteinExistence type="predicted"/>
<evidence type="ECO:0000313" key="2">
    <source>
        <dbReference type="Proteomes" id="UP000887013"/>
    </source>
</evidence>
<dbReference type="AlphaFoldDB" id="A0A8X6UCB9"/>
<name>A0A8X6UCB9_NEPPI</name>
<protein>
    <submittedName>
        <fullName evidence="1">Integrase catalytic domain-containing protein</fullName>
    </submittedName>
</protein>
<dbReference type="PANTHER" id="PTHR22955">
    <property type="entry name" value="RETROTRANSPOSON"/>
    <property type="match status" value="1"/>
</dbReference>
<accession>A0A8X6UCB9</accession>
<dbReference type="PANTHER" id="PTHR22955:SF77">
    <property type="entry name" value="ASPARTIC PUTATIVE DOMAIN-CONTAINING PROTEIN-RELATED"/>
    <property type="match status" value="1"/>
</dbReference>
<dbReference type="OrthoDB" id="6434123at2759"/>
<gene>
    <name evidence="1" type="primary">AVEN_59404_1</name>
    <name evidence="1" type="ORF">NPIL_210281</name>
</gene>
<organism evidence="1 2">
    <name type="scientific">Nephila pilipes</name>
    <name type="common">Giant wood spider</name>
    <name type="synonym">Nephila maculata</name>
    <dbReference type="NCBI Taxonomy" id="299642"/>
    <lineage>
        <taxon>Eukaryota</taxon>
        <taxon>Metazoa</taxon>
        <taxon>Ecdysozoa</taxon>
        <taxon>Arthropoda</taxon>
        <taxon>Chelicerata</taxon>
        <taxon>Arachnida</taxon>
        <taxon>Araneae</taxon>
        <taxon>Araneomorphae</taxon>
        <taxon>Entelegynae</taxon>
        <taxon>Araneoidea</taxon>
        <taxon>Nephilidae</taxon>
        <taxon>Nephila</taxon>
    </lineage>
</organism>
<sequence>MSAAVLLAKLITKVKSDIQLETANIYLWRDSMIVLSWIRKEPYFLKTFVANRIATIQDLTKVQPWRHVSSEDNPVDFISRGMDPEKLVSKKLWFEGPTFLTEREYPNRGISTSVIRDDFIC</sequence>
<dbReference type="EMBL" id="BMAW01079730">
    <property type="protein sequence ID" value="GFU16519.1"/>
    <property type="molecule type" value="Genomic_DNA"/>
</dbReference>
<keyword evidence="2" id="KW-1185">Reference proteome</keyword>
<reference evidence="1" key="1">
    <citation type="submission" date="2020-08" db="EMBL/GenBank/DDBJ databases">
        <title>Multicomponent nature underlies the extraordinary mechanical properties of spider dragline silk.</title>
        <authorList>
            <person name="Kono N."/>
            <person name="Nakamura H."/>
            <person name="Mori M."/>
            <person name="Yoshida Y."/>
            <person name="Ohtoshi R."/>
            <person name="Malay A.D."/>
            <person name="Moran D.A.P."/>
            <person name="Tomita M."/>
            <person name="Numata K."/>
            <person name="Arakawa K."/>
        </authorList>
    </citation>
    <scope>NUCLEOTIDE SEQUENCE</scope>
</reference>
<dbReference type="Proteomes" id="UP000887013">
    <property type="component" value="Unassembled WGS sequence"/>
</dbReference>
<comment type="caution">
    <text evidence="1">The sequence shown here is derived from an EMBL/GenBank/DDBJ whole genome shotgun (WGS) entry which is preliminary data.</text>
</comment>